<dbReference type="Proteomes" id="UP000014115">
    <property type="component" value="Unassembled WGS sequence"/>
</dbReference>
<proteinExistence type="predicted"/>
<name>K2KLI6_9GAMM</name>
<organism evidence="1 2">
    <name type="scientific">Idiomarina xiamenensis 10-D-4</name>
    <dbReference type="NCBI Taxonomy" id="740709"/>
    <lineage>
        <taxon>Bacteria</taxon>
        <taxon>Pseudomonadati</taxon>
        <taxon>Pseudomonadota</taxon>
        <taxon>Gammaproteobacteria</taxon>
        <taxon>Alteromonadales</taxon>
        <taxon>Idiomarinaceae</taxon>
        <taxon>Idiomarina</taxon>
    </lineage>
</organism>
<evidence type="ECO:0000313" key="1">
    <source>
        <dbReference type="EMBL" id="EKE78270.1"/>
    </source>
</evidence>
<dbReference type="EMBL" id="AMRG01000045">
    <property type="protein sequence ID" value="EKE78270.1"/>
    <property type="molecule type" value="Genomic_DNA"/>
</dbReference>
<evidence type="ECO:0000313" key="2">
    <source>
        <dbReference type="Proteomes" id="UP000014115"/>
    </source>
</evidence>
<comment type="caution">
    <text evidence="1">The sequence shown here is derived from an EMBL/GenBank/DDBJ whole genome shotgun (WGS) entry which is preliminary data.</text>
</comment>
<dbReference type="AlphaFoldDB" id="K2KLI6"/>
<accession>K2KLI6</accession>
<keyword evidence="2" id="KW-1185">Reference proteome</keyword>
<feature type="non-terminal residue" evidence="1">
    <location>
        <position position="1"/>
    </location>
</feature>
<protein>
    <submittedName>
        <fullName evidence="1">Uncharacterized protein</fullName>
    </submittedName>
</protein>
<reference evidence="1 2" key="1">
    <citation type="journal article" date="2012" name="J. Bacteriol.">
        <title>Genome Sequence of Idiomarina xiamenensis Type Strain 10-D-4.</title>
        <authorList>
            <person name="Lai Q."/>
            <person name="Wang L."/>
            <person name="Wang W."/>
            <person name="Shao Z."/>
        </authorList>
    </citation>
    <scope>NUCLEOTIDE SEQUENCE [LARGE SCALE GENOMIC DNA]</scope>
    <source>
        <strain evidence="1 2">10-D-4</strain>
    </source>
</reference>
<gene>
    <name evidence="1" type="ORF">A10D4_13406</name>
</gene>
<sequence>RRNHDQQGNAQLEQEVRLLKERIKVLEEIVTDKNYELRREFENLKRTG</sequence>